<dbReference type="EMBL" id="JARRAG010000002">
    <property type="protein sequence ID" value="MDG3007801.1"/>
    <property type="molecule type" value="Genomic_DNA"/>
</dbReference>
<proteinExistence type="predicted"/>
<sequence>MKSLMTSTMVVAGLLWPVLWAKAADDPAEKKATRVAVAFSGGHETDPRDRGRPVVLVAAGLGVSPEVFRDAFKDVRPAPAGARPSRRQEQRNKSVLLKALGKHGVTNDRLDEVSDRYRYNPGRGELWLTRPAVAFALVREGKVVGYEVVDGGSGYSSPPTVTVPDVKDAPARVDLTFGEDLERNGSIAAIAIPEPRKD</sequence>
<dbReference type="RefSeq" id="WP_277864073.1">
    <property type="nucleotide sequence ID" value="NZ_JARRAG010000002.1"/>
</dbReference>
<accession>A0ABT6FJP7</accession>
<evidence type="ECO:0000256" key="1">
    <source>
        <dbReference type="SAM" id="SignalP"/>
    </source>
</evidence>
<gene>
    <name evidence="2" type="ORF">PZE19_28900</name>
</gene>
<dbReference type="Proteomes" id="UP001216907">
    <property type="component" value="Unassembled WGS sequence"/>
</dbReference>
<comment type="caution">
    <text evidence="2">The sequence shown here is derived from an EMBL/GenBank/DDBJ whole genome shotgun (WGS) entry which is preliminary data.</text>
</comment>
<evidence type="ECO:0000313" key="2">
    <source>
        <dbReference type="EMBL" id="MDG3007801.1"/>
    </source>
</evidence>
<protein>
    <submittedName>
        <fullName evidence="2">Uncharacterized protein</fullName>
    </submittedName>
</protein>
<name>A0ABT6FJP7_9BACT</name>
<keyword evidence="1" id="KW-0732">Signal</keyword>
<feature type="signal peptide" evidence="1">
    <location>
        <begin position="1"/>
        <end position="23"/>
    </location>
</feature>
<organism evidence="2 3">
    <name type="scientific">Paludisphaera mucosa</name>
    <dbReference type="NCBI Taxonomy" id="3030827"/>
    <lineage>
        <taxon>Bacteria</taxon>
        <taxon>Pseudomonadati</taxon>
        <taxon>Planctomycetota</taxon>
        <taxon>Planctomycetia</taxon>
        <taxon>Isosphaerales</taxon>
        <taxon>Isosphaeraceae</taxon>
        <taxon>Paludisphaera</taxon>
    </lineage>
</organism>
<evidence type="ECO:0000313" key="3">
    <source>
        <dbReference type="Proteomes" id="UP001216907"/>
    </source>
</evidence>
<keyword evidence="3" id="KW-1185">Reference proteome</keyword>
<feature type="chain" id="PRO_5046430183" evidence="1">
    <location>
        <begin position="24"/>
        <end position="198"/>
    </location>
</feature>
<reference evidence="2 3" key="1">
    <citation type="submission" date="2023-03" db="EMBL/GenBank/DDBJ databases">
        <title>Paludisphaera mucosa sp. nov. a novel planctomycete from northern fen.</title>
        <authorList>
            <person name="Ivanova A."/>
        </authorList>
    </citation>
    <scope>NUCLEOTIDE SEQUENCE [LARGE SCALE GENOMIC DNA]</scope>
    <source>
        <strain evidence="2 3">Pla2</strain>
    </source>
</reference>